<reference evidence="6" key="1">
    <citation type="journal article" date="2019" name="Int. J. Syst. Evol. Microbiol.">
        <title>The Global Catalogue of Microorganisms (GCM) 10K type strain sequencing project: providing services to taxonomists for standard genome sequencing and annotation.</title>
        <authorList>
            <consortium name="The Broad Institute Genomics Platform"/>
            <consortium name="The Broad Institute Genome Sequencing Center for Infectious Disease"/>
            <person name="Wu L."/>
            <person name="Ma J."/>
        </authorList>
    </citation>
    <scope>NUCLEOTIDE SEQUENCE [LARGE SCALE GENOMIC DNA]</scope>
    <source>
        <strain evidence="6">CCM 7435</strain>
    </source>
</reference>
<feature type="domain" description="GST N-terminal" evidence="3">
    <location>
        <begin position="3"/>
        <end position="84"/>
    </location>
</feature>
<accession>A0ABW4YTM6</accession>
<comment type="caution">
    <text evidence="5">The sequence shown here is derived from an EMBL/GenBank/DDBJ whole genome shotgun (WGS) entry which is preliminary data.</text>
</comment>
<dbReference type="RefSeq" id="WP_213352563.1">
    <property type="nucleotide sequence ID" value="NZ_JAHBGB010000023.1"/>
</dbReference>
<feature type="domain" description="GST C-terminal" evidence="4">
    <location>
        <begin position="89"/>
        <end position="211"/>
    </location>
</feature>
<dbReference type="Proteomes" id="UP001597299">
    <property type="component" value="Unassembled WGS sequence"/>
</dbReference>
<dbReference type="InterPro" id="IPR040079">
    <property type="entry name" value="Glutathione_S-Trfase"/>
</dbReference>
<dbReference type="SFLD" id="SFLDG00358">
    <property type="entry name" value="Main_(cytGST)"/>
    <property type="match status" value="1"/>
</dbReference>
<dbReference type="EMBL" id="JBHUHD010000001">
    <property type="protein sequence ID" value="MFD2139711.1"/>
    <property type="molecule type" value="Genomic_DNA"/>
</dbReference>
<dbReference type="SUPFAM" id="SSF47616">
    <property type="entry name" value="GST C-terminal domain-like"/>
    <property type="match status" value="1"/>
</dbReference>
<evidence type="ECO:0000259" key="3">
    <source>
        <dbReference type="PROSITE" id="PS50404"/>
    </source>
</evidence>
<dbReference type="SUPFAM" id="SSF52833">
    <property type="entry name" value="Thioredoxin-like"/>
    <property type="match status" value="1"/>
</dbReference>
<dbReference type="PANTHER" id="PTHR43900">
    <property type="entry name" value="GLUTATHIONE S-TRANSFERASE RHO"/>
    <property type="match status" value="1"/>
</dbReference>
<dbReference type="CDD" id="cd00299">
    <property type="entry name" value="GST_C_family"/>
    <property type="match status" value="1"/>
</dbReference>
<dbReference type="InterPro" id="IPR036249">
    <property type="entry name" value="Thioredoxin-like_sf"/>
</dbReference>
<dbReference type="InterPro" id="IPR004045">
    <property type="entry name" value="Glutathione_S-Trfase_N"/>
</dbReference>
<dbReference type="InterPro" id="IPR004046">
    <property type="entry name" value="GST_C"/>
</dbReference>
<dbReference type="EC" id="2.5.1.18" evidence="1"/>
<keyword evidence="6" id="KW-1185">Reference proteome</keyword>
<organism evidence="5 6">
    <name type="scientific">Ancylobacter oerskovii</name>
    <dbReference type="NCBI Taxonomy" id="459519"/>
    <lineage>
        <taxon>Bacteria</taxon>
        <taxon>Pseudomonadati</taxon>
        <taxon>Pseudomonadota</taxon>
        <taxon>Alphaproteobacteria</taxon>
        <taxon>Hyphomicrobiales</taxon>
        <taxon>Xanthobacteraceae</taxon>
        <taxon>Ancylobacter</taxon>
    </lineage>
</organism>
<evidence type="ECO:0000256" key="2">
    <source>
        <dbReference type="ARBA" id="ARBA00022679"/>
    </source>
</evidence>
<protein>
    <recommendedName>
        <fullName evidence="1">glutathione transferase</fullName>
        <ecNumber evidence="1">2.5.1.18</ecNumber>
    </recommendedName>
</protein>
<evidence type="ECO:0000313" key="5">
    <source>
        <dbReference type="EMBL" id="MFD2139711.1"/>
    </source>
</evidence>
<evidence type="ECO:0000259" key="4">
    <source>
        <dbReference type="PROSITE" id="PS50405"/>
    </source>
</evidence>
<proteinExistence type="predicted"/>
<dbReference type="Gene3D" id="3.40.30.10">
    <property type="entry name" value="Glutaredoxin"/>
    <property type="match status" value="1"/>
</dbReference>
<dbReference type="InterPro" id="IPR036282">
    <property type="entry name" value="Glutathione-S-Trfase_C_sf"/>
</dbReference>
<dbReference type="SFLD" id="SFLDS00019">
    <property type="entry name" value="Glutathione_Transferase_(cytos"/>
    <property type="match status" value="1"/>
</dbReference>
<dbReference type="Pfam" id="PF00043">
    <property type="entry name" value="GST_C"/>
    <property type="match status" value="1"/>
</dbReference>
<name>A0ABW4YTM6_9HYPH</name>
<dbReference type="PANTHER" id="PTHR43900:SF3">
    <property type="entry name" value="GLUTATHIONE S-TRANSFERASE RHO"/>
    <property type="match status" value="1"/>
</dbReference>
<dbReference type="PROSITE" id="PS50405">
    <property type="entry name" value="GST_CTER"/>
    <property type="match status" value="1"/>
</dbReference>
<gene>
    <name evidence="5" type="ORF">ACFSNC_04830</name>
</gene>
<dbReference type="Gene3D" id="1.20.1050.10">
    <property type="match status" value="1"/>
</dbReference>
<sequence>MTDLPRLFGADYSVYVRIVRLVLAEKGVACERVPVDVFAEEGLPPGYLARHPFGRIPAFEHDGFRLYETGAITRYVDEAFDGPALQPVDPRRRARMNQLIGIADAYAYPALVWGVYVERVEKPARGGIADEAAVDAALATARLCIGALAEVMGDGPWLAGAALSLADLHVAPMIDYFVKAPEGAALLGDVPALADWWSRLAGRPSMTLRAG</sequence>
<dbReference type="InterPro" id="IPR010987">
    <property type="entry name" value="Glutathione-S-Trfase_C-like"/>
</dbReference>
<dbReference type="PROSITE" id="PS50404">
    <property type="entry name" value="GST_NTER"/>
    <property type="match status" value="1"/>
</dbReference>
<evidence type="ECO:0000313" key="6">
    <source>
        <dbReference type="Proteomes" id="UP001597299"/>
    </source>
</evidence>
<evidence type="ECO:0000256" key="1">
    <source>
        <dbReference type="ARBA" id="ARBA00012452"/>
    </source>
</evidence>
<dbReference type="Pfam" id="PF13417">
    <property type="entry name" value="GST_N_3"/>
    <property type="match status" value="1"/>
</dbReference>
<keyword evidence="2" id="KW-0808">Transferase</keyword>